<dbReference type="Proteomes" id="UP001159363">
    <property type="component" value="Chromosome 10"/>
</dbReference>
<comment type="caution">
    <text evidence="2">The sequence shown here is derived from an EMBL/GenBank/DDBJ whole genome shotgun (WGS) entry which is preliminary data.</text>
</comment>
<organism evidence="2 3">
    <name type="scientific">Dryococelus australis</name>
    <dbReference type="NCBI Taxonomy" id="614101"/>
    <lineage>
        <taxon>Eukaryota</taxon>
        <taxon>Metazoa</taxon>
        <taxon>Ecdysozoa</taxon>
        <taxon>Arthropoda</taxon>
        <taxon>Hexapoda</taxon>
        <taxon>Insecta</taxon>
        <taxon>Pterygota</taxon>
        <taxon>Neoptera</taxon>
        <taxon>Polyneoptera</taxon>
        <taxon>Phasmatodea</taxon>
        <taxon>Verophasmatodea</taxon>
        <taxon>Anareolatae</taxon>
        <taxon>Phasmatidae</taxon>
        <taxon>Eurycanthinae</taxon>
        <taxon>Dryococelus</taxon>
    </lineage>
</organism>
<sequence>MEQHRIARVGETGYPRENPLTSGIVRHDSHLRKSGASEKLEVTVNGFQMKSIAKPRSSVKTYRLFRVNSHEHSTLTPFRIHIPHHPVQAKSEEECAAAAPRMPSGCSPSITRRSRPGRAFLTGWRDASLEHPSARSACSLTLSSSFVNPNASSMKGRRKYSVCIKTVKRECVLRQLSPAVETTQFMSTEPAPDGSEPIKTTTTRQLLILCAQSYEFQNLNKSNSHGYLRTGETGDPRVNPQTNGIVRHDTQMRKPGRDHAGNGELLRIALSSHLDCVTHGVQKNQYTELEEFQHVRRCEETRYLQVEGPRRSAGNTDKRVLLLVRENGDREDGVGAAVMTLITLSNASARLASLLQWTQLHMTHGRGGAPIRARHWGDYLSCCSSVGGRVSGAAQWMLVDVRAYTATPFTSPVVGMTTHCHPRVVADTWNINQQPCRSLQAQRPSRQANNCLCCVPLRYVSIESPSGADAGIMERGKREIPEKTRRPAESSSTTPTCGERHHREPDPLRQDGMYTIQSPYERIVEEVSGKKVCSRVADCARFLSFSIDEEQDTKQ</sequence>
<feature type="compositionally biased region" description="Basic and acidic residues" evidence="1">
    <location>
        <begin position="498"/>
        <end position="509"/>
    </location>
</feature>
<evidence type="ECO:0000313" key="3">
    <source>
        <dbReference type="Proteomes" id="UP001159363"/>
    </source>
</evidence>
<feature type="region of interest" description="Disordered" evidence="1">
    <location>
        <begin position="1"/>
        <end position="22"/>
    </location>
</feature>
<dbReference type="EMBL" id="JARBHB010000011">
    <property type="protein sequence ID" value="KAJ8873069.1"/>
    <property type="molecule type" value="Genomic_DNA"/>
</dbReference>
<evidence type="ECO:0000313" key="2">
    <source>
        <dbReference type="EMBL" id="KAJ8873069.1"/>
    </source>
</evidence>
<feature type="region of interest" description="Disordered" evidence="1">
    <location>
        <begin position="477"/>
        <end position="512"/>
    </location>
</feature>
<evidence type="ECO:0000256" key="1">
    <source>
        <dbReference type="SAM" id="MobiDB-lite"/>
    </source>
</evidence>
<reference evidence="2 3" key="1">
    <citation type="submission" date="2023-02" db="EMBL/GenBank/DDBJ databases">
        <title>LHISI_Scaffold_Assembly.</title>
        <authorList>
            <person name="Stuart O.P."/>
            <person name="Cleave R."/>
            <person name="Magrath M.J.L."/>
            <person name="Mikheyev A.S."/>
        </authorList>
    </citation>
    <scope>NUCLEOTIDE SEQUENCE [LARGE SCALE GENOMIC DNA]</scope>
    <source>
        <strain evidence="2">Daus_M_001</strain>
        <tissue evidence="2">Leg muscle</tissue>
    </source>
</reference>
<keyword evidence="3" id="KW-1185">Reference proteome</keyword>
<gene>
    <name evidence="2" type="ORF">PR048_026685</name>
</gene>
<protein>
    <submittedName>
        <fullName evidence="2">Uncharacterized protein</fullName>
    </submittedName>
</protein>
<name>A0ABQ9GM29_9NEOP</name>
<feature type="compositionally biased region" description="Basic and acidic residues" evidence="1">
    <location>
        <begin position="477"/>
        <end position="488"/>
    </location>
</feature>
<accession>A0ABQ9GM29</accession>
<proteinExistence type="predicted"/>